<organism evidence="1 2">
    <name type="scientific">Xanthomonas campestris pv. phaseoli</name>
    <dbReference type="NCBI Taxonomy" id="317013"/>
    <lineage>
        <taxon>Bacteria</taxon>
        <taxon>Pseudomonadati</taxon>
        <taxon>Pseudomonadota</taxon>
        <taxon>Gammaproteobacteria</taxon>
        <taxon>Lysobacterales</taxon>
        <taxon>Lysobacteraceae</taxon>
        <taxon>Xanthomonas</taxon>
    </lineage>
</organism>
<dbReference type="Proteomes" id="UP000031180">
    <property type="component" value="Unassembled WGS sequence"/>
</dbReference>
<proteinExistence type="predicted"/>
<reference evidence="2" key="1">
    <citation type="submission" date="2015-04" db="EMBL/GenBank/DDBJ databases">
        <title>Genome sequencing of pathogens of bean.</title>
        <authorList>
            <person name="Harrison J.W."/>
            <person name="Aritua V."/>
            <person name="Sapp M."/>
            <person name="Smith J."/>
            <person name="Studholme D.J."/>
        </authorList>
    </citation>
    <scope>NUCLEOTIDE SEQUENCE [LARGE SCALE GENOMIC DNA]</scope>
    <source>
        <strain evidence="2">NCPPB 1138</strain>
    </source>
</reference>
<accession>A0AB34QCX8</accession>
<gene>
    <name evidence="1" type="ORF">RN20_20500</name>
</gene>
<comment type="caution">
    <text evidence="1">The sequence shown here is derived from an EMBL/GenBank/DDBJ whole genome shotgun (WGS) entry which is preliminary data.</text>
</comment>
<protein>
    <recommendedName>
        <fullName evidence="3">Transposase</fullName>
    </recommendedName>
</protein>
<evidence type="ECO:0008006" key="3">
    <source>
        <dbReference type="Google" id="ProtNLM"/>
    </source>
</evidence>
<dbReference type="AlphaFoldDB" id="A0AB34QCX8"/>
<dbReference type="EMBL" id="JWTI02000002">
    <property type="protein sequence ID" value="KHS33848.1"/>
    <property type="molecule type" value="Genomic_DNA"/>
</dbReference>
<evidence type="ECO:0000313" key="2">
    <source>
        <dbReference type="Proteomes" id="UP000031180"/>
    </source>
</evidence>
<name>A0AB34QCX8_XANCH</name>
<sequence>MAGCVGKFASALDQRHRLRRSAVALRQQPLSNRAHRRWSMHGAVIEPT</sequence>
<evidence type="ECO:0000313" key="1">
    <source>
        <dbReference type="EMBL" id="KHS33848.1"/>
    </source>
</evidence>